<name>A0A4Q9JTL4_9BACT</name>
<dbReference type="AlphaFoldDB" id="A0A4Q9JTL4"/>
<dbReference type="Gene3D" id="3.40.50.2000">
    <property type="entry name" value="Glycogen Phosphorylase B"/>
    <property type="match status" value="2"/>
</dbReference>
<dbReference type="GO" id="GO:0009244">
    <property type="term" value="P:lipopolysaccharide core region biosynthetic process"/>
    <property type="evidence" value="ECO:0007669"/>
    <property type="project" value="TreeGrafter"/>
</dbReference>
<dbReference type="CDD" id="cd03789">
    <property type="entry name" value="GT9_LPS_heptosyltransferase"/>
    <property type="match status" value="1"/>
</dbReference>
<accession>A0A4Q9JTL4</accession>
<evidence type="ECO:0000256" key="5">
    <source>
        <dbReference type="ARBA" id="ARBA00047503"/>
    </source>
</evidence>
<sequence length="315" mass="36120">MKIFINLPTWLGDAVMSSTAIYALLEKFPKAQIIFYGSFVSTELFKNIKNSKIIIEDKKHRYLNVLKQRSLIGECDIAISFRSAFSSKIILNLIKSKRRFCFNKRQNENEHQVLKYLYFIEKSFNFKANSTQLKLPILPKYKCNITLKDDKKILALNPGAHYGSAKRWEASYFASVAKEFAKTHKILIFGIKSEQEICNNIENILKKDGIRVKNLCSKTSISSLCKNIAFCDLFITNDSGAMHIAAVYKIKTVAIFGPTKFNQTSPWQNENAKIVHLNLSCMPCMQKTCPLKHHKCMKDLKPELVIKEAKKLLGY</sequence>
<reference evidence="6 7" key="1">
    <citation type="submission" date="2018-07" db="EMBL/GenBank/DDBJ databases">
        <title>Campylobacter zealandensis sp. nov., isolated from birds and water in New Zealand.</title>
        <authorList>
            <person name="Wilkinson D.A."/>
            <person name="Biggs P.J."/>
            <person name="French N.P."/>
            <person name="Midwinter A.C."/>
        </authorList>
    </citation>
    <scope>NUCLEOTIDE SEQUENCE [LARGE SCALE GENOMIC DNA]</scope>
    <source>
        <strain evidence="6 7">B423b</strain>
    </source>
</reference>
<dbReference type="NCBIfam" id="TIGR02195">
    <property type="entry name" value="heptsyl_trn_II"/>
    <property type="match status" value="1"/>
</dbReference>
<comment type="catalytic activity">
    <reaction evidence="5">
        <text>an L-alpha-D-Hep-(1-&gt;5)-[alpha-Kdo-(2-&gt;4)]-alpha-Kdo-(2-&gt;6)-lipid A + ADP-L-glycero-beta-D-manno-heptose = an L-alpha-D-Hep-(1-&gt;3)-L-alpha-D-Hep-(1-&gt;5)-[alpha-Kdo-(2-&gt;4)]-alpha-Kdo-(2-&gt;6)-lipid A + ADP + H(+)</text>
        <dbReference type="Rhea" id="RHEA:74071"/>
        <dbReference type="ChEBI" id="CHEBI:15378"/>
        <dbReference type="ChEBI" id="CHEBI:61506"/>
        <dbReference type="ChEBI" id="CHEBI:193068"/>
        <dbReference type="ChEBI" id="CHEBI:193069"/>
        <dbReference type="ChEBI" id="CHEBI:456216"/>
        <dbReference type="EC" id="2.4.99.24"/>
    </reaction>
</comment>
<dbReference type="InterPro" id="IPR011910">
    <property type="entry name" value="RfaF"/>
</dbReference>
<dbReference type="PANTHER" id="PTHR30160:SF7">
    <property type="entry name" value="ADP-HEPTOSE--LPS HEPTOSYLTRANSFERASE 2"/>
    <property type="match status" value="1"/>
</dbReference>
<protein>
    <recommendedName>
        <fullName evidence="4">lipopolysaccharide heptosyltransferase II</fullName>
        <ecNumber evidence="4">2.4.99.24</ecNumber>
    </recommendedName>
</protein>
<dbReference type="Proteomes" id="UP000292583">
    <property type="component" value="Unassembled WGS sequence"/>
</dbReference>
<dbReference type="EC" id="2.4.99.24" evidence="4"/>
<evidence type="ECO:0000256" key="2">
    <source>
        <dbReference type="ARBA" id="ARBA00022679"/>
    </source>
</evidence>
<comment type="similarity">
    <text evidence="3">Belongs to the glycosyltransferase 9 family.</text>
</comment>
<dbReference type="InterPro" id="IPR051199">
    <property type="entry name" value="LPS_LOS_Heptosyltrfase"/>
</dbReference>
<keyword evidence="1" id="KW-0328">Glycosyltransferase</keyword>
<keyword evidence="7" id="KW-1185">Reference proteome</keyword>
<evidence type="ECO:0000313" key="6">
    <source>
        <dbReference type="EMBL" id="TBR80484.1"/>
    </source>
</evidence>
<dbReference type="GO" id="GO:0008713">
    <property type="term" value="F:ADP-heptose-lipopolysaccharide heptosyltransferase activity"/>
    <property type="evidence" value="ECO:0007669"/>
    <property type="project" value="UniProtKB-EC"/>
</dbReference>
<evidence type="ECO:0000256" key="4">
    <source>
        <dbReference type="ARBA" id="ARBA00044042"/>
    </source>
</evidence>
<dbReference type="RefSeq" id="WP_131164131.1">
    <property type="nucleotide sequence ID" value="NZ_QPGQ01000027.1"/>
</dbReference>
<evidence type="ECO:0000313" key="7">
    <source>
        <dbReference type="Proteomes" id="UP000292583"/>
    </source>
</evidence>
<keyword evidence="2 6" id="KW-0808">Transferase</keyword>
<dbReference type="InterPro" id="IPR002201">
    <property type="entry name" value="Glyco_trans_9"/>
</dbReference>
<dbReference type="OrthoDB" id="9797795at2"/>
<evidence type="ECO:0000256" key="1">
    <source>
        <dbReference type="ARBA" id="ARBA00022676"/>
    </source>
</evidence>
<dbReference type="Pfam" id="PF01075">
    <property type="entry name" value="Glyco_transf_9"/>
    <property type="match status" value="1"/>
</dbReference>
<organism evidence="6 7">
    <name type="scientific">Campylobacter novaezeelandiae</name>
    <dbReference type="NCBI Taxonomy" id="2267891"/>
    <lineage>
        <taxon>Bacteria</taxon>
        <taxon>Pseudomonadati</taxon>
        <taxon>Campylobacterota</taxon>
        <taxon>Epsilonproteobacteria</taxon>
        <taxon>Campylobacterales</taxon>
        <taxon>Campylobacteraceae</taxon>
        <taxon>Campylobacter</taxon>
    </lineage>
</organism>
<gene>
    <name evidence="6" type="primary">waaF</name>
    <name evidence="6" type="ORF">DU473_05495</name>
</gene>
<dbReference type="EMBL" id="QPGR01000009">
    <property type="protein sequence ID" value="TBR80484.1"/>
    <property type="molecule type" value="Genomic_DNA"/>
</dbReference>
<comment type="caution">
    <text evidence="6">The sequence shown here is derived from an EMBL/GenBank/DDBJ whole genome shotgun (WGS) entry which is preliminary data.</text>
</comment>
<proteinExistence type="inferred from homology"/>
<dbReference type="PANTHER" id="PTHR30160">
    <property type="entry name" value="TETRAACYLDISACCHARIDE 4'-KINASE-RELATED"/>
    <property type="match status" value="1"/>
</dbReference>
<dbReference type="GO" id="GO:0005829">
    <property type="term" value="C:cytosol"/>
    <property type="evidence" value="ECO:0007669"/>
    <property type="project" value="TreeGrafter"/>
</dbReference>
<evidence type="ECO:0000256" key="3">
    <source>
        <dbReference type="ARBA" id="ARBA00043995"/>
    </source>
</evidence>
<dbReference type="SUPFAM" id="SSF53756">
    <property type="entry name" value="UDP-Glycosyltransferase/glycogen phosphorylase"/>
    <property type="match status" value="1"/>
</dbReference>